<dbReference type="InterPro" id="IPR013785">
    <property type="entry name" value="Aldolase_TIM"/>
</dbReference>
<name>A0A4R2K6U6_9FIRM</name>
<organism evidence="1 2">
    <name type="scientific">Marinisporobacter balticus</name>
    <dbReference type="NCBI Taxonomy" id="2018667"/>
    <lineage>
        <taxon>Bacteria</taxon>
        <taxon>Bacillati</taxon>
        <taxon>Bacillota</taxon>
        <taxon>Clostridia</taxon>
        <taxon>Peptostreptococcales</taxon>
        <taxon>Thermotaleaceae</taxon>
        <taxon>Marinisporobacter</taxon>
    </lineage>
</organism>
<proteinExistence type="predicted"/>
<dbReference type="GO" id="GO:0006071">
    <property type="term" value="P:glycerol metabolic process"/>
    <property type="evidence" value="ECO:0007669"/>
    <property type="project" value="InterPro"/>
</dbReference>
<dbReference type="Gene3D" id="3.20.20.70">
    <property type="entry name" value="Aldolase class I"/>
    <property type="match status" value="1"/>
</dbReference>
<dbReference type="InterPro" id="IPR006699">
    <property type="entry name" value="GlpP"/>
</dbReference>
<dbReference type="GO" id="GO:0006355">
    <property type="term" value="P:regulation of DNA-templated transcription"/>
    <property type="evidence" value="ECO:0007669"/>
    <property type="project" value="InterPro"/>
</dbReference>
<keyword evidence="2" id="KW-1185">Reference proteome</keyword>
<evidence type="ECO:0000313" key="1">
    <source>
        <dbReference type="EMBL" id="TCO67722.1"/>
    </source>
</evidence>
<dbReference type="PIRSF" id="PIRSF016897">
    <property type="entry name" value="GlpP"/>
    <property type="match status" value="1"/>
</dbReference>
<dbReference type="AlphaFoldDB" id="A0A4R2K6U6"/>
<dbReference type="RefSeq" id="WP_132248449.1">
    <property type="nucleotide sequence ID" value="NZ_SLWV01000058.1"/>
</dbReference>
<dbReference type="OrthoDB" id="9799580at2"/>
<protein>
    <submittedName>
        <fullName evidence="1">Glycerol uptake operon antiterminator</fullName>
    </submittedName>
</protein>
<dbReference type="PANTHER" id="PTHR35787">
    <property type="entry name" value="GLYCEROL UPTAKE OPERON ANTITERMINATOR REGULATORY PROTEIN"/>
    <property type="match status" value="1"/>
</dbReference>
<gene>
    <name evidence="1" type="ORF">EV214_1584</name>
</gene>
<dbReference type="Proteomes" id="UP000294919">
    <property type="component" value="Unassembled WGS sequence"/>
</dbReference>
<comment type="caution">
    <text evidence="1">The sequence shown here is derived from an EMBL/GenBank/DDBJ whole genome shotgun (WGS) entry which is preliminary data.</text>
</comment>
<dbReference type="PANTHER" id="PTHR35787:SF1">
    <property type="entry name" value="GLYCEROL UPTAKE OPERON ANTITERMINATOR REGULATORY PROTEIN"/>
    <property type="match status" value="1"/>
</dbReference>
<dbReference type="SUPFAM" id="SSF110391">
    <property type="entry name" value="GlpP-like"/>
    <property type="match status" value="1"/>
</dbReference>
<dbReference type="EMBL" id="SLWV01000058">
    <property type="protein sequence ID" value="TCO67722.1"/>
    <property type="molecule type" value="Genomic_DNA"/>
</dbReference>
<reference evidence="1 2" key="1">
    <citation type="submission" date="2019-03" db="EMBL/GenBank/DDBJ databases">
        <title>Genomic Encyclopedia of Type Strains, Phase IV (KMG-IV): sequencing the most valuable type-strain genomes for metagenomic binning, comparative biology and taxonomic classification.</title>
        <authorList>
            <person name="Goeker M."/>
        </authorList>
    </citation>
    <scope>NUCLEOTIDE SEQUENCE [LARGE SCALE GENOMIC DNA]</scope>
    <source>
        <strain evidence="1 2">DSM 102940</strain>
    </source>
</reference>
<accession>A0A4R2K6U6</accession>
<sequence length="188" mass="21034">MDHQFYYKVEANPIIAAVNNIEKLDLAIQSPCEIIFLLTGNIFNLKSIIDKVKKAGMDIYIHIDLMEGFSKDTVALKYIYENMQPDGIITTKSSLVKKAKNMNIRAIQRLFILDSLSLDTGINSVYATRPDAIEVMPGIMPKIITKLYEKTKTPIIAGGLINDKEDVIASLKAGAMAISTSKEEIWYM</sequence>
<dbReference type="Pfam" id="PF04309">
    <property type="entry name" value="G3P_antiterm"/>
    <property type="match status" value="1"/>
</dbReference>
<evidence type="ECO:0000313" key="2">
    <source>
        <dbReference type="Proteomes" id="UP000294919"/>
    </source>
</evidence>